<dbReference type="InterPro" id="IPR016053">
    <property type="entry name" value="Haem_Oase-like"/>
</dbReference>
<protein>
    <recommendedName>
        <fullName evidence="6">Heme oxygenase</fullName>
    </recommendedName>
</protein>
<dbReference type="InterPro" id="IPR016084">
    <property type="entry name" value="Haem_Oase-like_multi-hlx"/>
</dbReference>
<dbReference type="Pfam" id="PF01126">
    <property type="entry name" value="Heme_oxygenase"/>
    <property type="match status" value="1"/>
</dbReference>
<dbReference type="SUPFAM" id="SSF48613">
    <property type="entry name" value="Heme oxygenase-like"/>
    <property type="match status" value="1"/>
</dbReference>
<dbReference type="PRINTS" id="PR00088">
    <property type="entry name" value="HAEMOXYGNASE"/>
</dbReference>
<keyword evidence="3" id="KW-0408">Iron</keyword>
<dbReference type="GO" id="GO:0006788">
    <property type="term" value="P:heme oxidation"/>
    <property type="evidence" value="ECO:0007669"/>
    <property type="project" value="InterPro"/>
</dbReference>
<dbReference type="GO" id="GO:0004392">
    <property type="term" value="F:heme oxygenase (decyclizing) activity"/>
    <property type="evidence" value="ECO:0007669"/>
    <property type="project" value="InterPro"/>
</dbReference>
<dbReference type="CDD" id="cd19165">
    <property type="entry name" value="HemeO"/>
    <property type="match status" value="1"/>
</dbReference>
<dbReference type="Proteomes" id="UP001292094">
    <property type="component" value="Unassembled WGS sequence"/>
</dbReference>
<dbReference type="PANTHER" id="PTHR10720">
    <property type="entry name" value="HEME OXYGENASE"/>
    <property type="match status" value="1"/>
</dbReference>
<sequence>MSCYIRTRMASEADVPFTKKMRIVTRDIHNISDALINAKIGIAMSADRVWAEGLLVFYEIFRYLENALDRYSHTLVGELDITGMRRTQAFEKDLSHYLGKDWKVGYAPRESVCQYLKHLQKIEQENPHYLMAYIYHLYMGLLSGGQILRRKKTLLQRLKFSTKESVEGMAVTEITDTSVYKMKKQMSEAMERIAQEMDEETRQRLLEESKMVFILNNNMVHSIEGAGTVVTIKLIKVGVFGALGVNLPAWRIVVACSVLVQRRVHGILSFGGVECGVGLAGQGESDTCWLAAGVVVTDRALVMVDDEPGWQVPACRQTGEV</sequence>
<dbReference type="InterPro" id="IPR002051">
    <property type="entry name" value="Haem_Oase"/>
</dbReference>
<dbReference type="Gene3D" id="1.20.910.10">
    <property type="entry name" value="Heme oxygenase-like"/>
    <property type="match status" value="1"/>
</dbReference>
<comment type="caution">
    <text evidence="4">The sequence shown here is derived from an EMBL/GenBank/DDBJ whole genome shotgun (WGS) entry which is preliminary data.</text>
</comment>
<dbReference type="EMBL" id="JAWZYT010004513">
    <property type="protein sequence ID" value="KAK4293576.1"/>
    <property type="molecule type" value="Genomic_DNA"/>
</dbReference>
<evidence type="ECO:0000256" key="1">
    <source>
        <dbReference type="ARBA" id="ARBA00022617"/>
    </source>
</evidence>
<dbReference type="GO" id="GO:0046872">
    <property type="term" value="F:metal ion binding"/>
    <property type="evidence" value="ECO:0007669"/>
    <property type="project" value="UniProtKB-KW"/>
</dbReference>
<gene>
    <name evidence="4" type="ORF">Pmani_033739</name>
</gene>
<organism evidence="4 5">
    <name type="scientific">Petrolisthes manimaculis</name>
    <dbReference type="NCBI Taxonomy" id="1843537"/>
    <lineage>
        <taxon>Eukaryota</taxon>
        <taxon>Metazoa</taxon>
        <taxon>Ecdysozoa</taxon>
        <taxon>Arthropoda</taxon>
        <taxon>Crustacea</taxon>
        <taxon>Multicrustacea</taxon>
        <taxon>Malacostraca</taxon>
        <taxon>Eumalacostraca</taxon>
        <taxon>Eucarida</taxon>
        <taxon>Decapoda</taxon>
        <taxon>Pleocyemata</taxon>
        <taxon>Anomura</taxon>
        <taxon>Galatheoidea</taxon>
        <taxon>Porcellanidae</taxon>
        <taxon>Petrolisthes</taxon>
    </lineage>
</organism>
<keyword evidence="5" id="KW-1185">Reference proteome</keyword>
<dbReference type="PANTHER" id="PTHR10720:SF0">
    <property type="entry name" value="HEME OXYGENASE"/>
    <property type="match status" value="1"/>
</dbReference>
<evidence type="ECO:0008006" key="6">
    <source>
        <dbReference type="Google" id="ProtNLM"/>
    </source>
</evidence>
<keyword evidence="1" id="KW-0349">Heme</keyword>
<evidence type="ECO:0000313" key="4">
    <source>
        <dbReference type="EMBL" id="KAK4293576.1"/>
    </source>
</evidence>
<reference evidence="4" key="1">
    <citation type="submission" date="2023-11" db="EMBL/GenBank/DDBJ databases">
        <title>Genome assemblies of two species of porcelain crab, Petrolisthes cinctipes and Petrolisthes manimaculis (Anomura: Porcellanidae).</title>
        <authorList>
            <person name="Angst P."/>
        </authorList>
    </citation>
    <scope>NUCLEOTIDE SEQUENCE</scope>
    <source>
        <strain evidence="4">PB745_02</strain>
        <tissue evidence="4">Gill</tissue>
    </source>
</reference>
<evidence type="ECO:0000256" key="3">
    <source>
        <dbReference type="ARBA" id="ARBA00023004"/>
    </source>
</evidence>
<evidence type="ECO:0000313" key="5">
    <source>
        <dbReference type="Proteomes" id="UP001292094"/>
    </source>
</evidence>
<accession>A0AAE1NQC0</accession>
<name>A0AAE1NQC0_9EUCA</name>
<evidence type="ECO:0000256" key="2">
    <source>
        <dbReference type="ARBA" id="ARBA00022723"/>
    </source>
</evidence>
<keyword evidence="2" id="KW-0479">Metal-binding</keyword>
<proteinExistence type="predicted"/>
<dbReference type="AlphaFoldDB" id="A0AAE1NQC0"/>